<dbReference type="Proteomes" id="UP000662088">
    <property type="component" value="Unassembled WGS sequence"/>
</dbReference>
<dbReference type="SUPFAM" id="SSF52954">
    <property type="entry name" value="Class II aaRS ABD-related"/>
    <property type="match status" value="1"/>
</dbReference>
<comment type="function">
    <text evidence="8">Catalyzes the attachment of glycine to tRNA(Gly).</text>
</comment>
<dbReference type="RefSeq" id="WP_022211414.1">
    <property type="nucleotide sequence ID" value="NZ_JACOOQ010000020.1"/>
</dbReference>
<dbReference type="PANTHER" id="PTHR10745:SF8">
    <property type="entry name" value="DNA POLYMERASE SUBUNIT GAMMA-2, MITOCHONDRIAL"/>
    <property type="match status" value="1"/>
</dbReference>
<dbReference type="Gene3D" id="3.30.930.10">
    <property type="entry name" value="Bira Bifunctional Protein, Domain 2"/>
    <property type="match status" value="1"/>
</dbReference>
<comment type="subcellular location">
    <subcellularLocation>
        <location evidence="8">Cytoplasm</location>
    </subcellularLocation>
</comment>
<reference evidence="10" key="1">
    <citation type="submission" date="2020-08" db="EMBL/GenBank/DDBJ databases">
        <title>Genome public.</title>
        <authorList>
            <person name="Liu C."/>
            <person name="Sun Q."/>
        </authorList>
    </citation>
    <scope>NUCLEOTIDE SEQUENCE</scope>
    <source>
        <strain evidence="10">NSJ-42</strain>
    </source>
</reference>
<dbReference type="InterPro" id="IPR022961">
    <property type="entry name" value="Gly_tRNA_ligase_bac"/>
</dbReference>
<dbReference type="Gene3D" id="3.40.50.800">
    <property type="entry name" value="Anticodon-binding domain"/>
    <property type="match status" value="1"/>
</dbReference>
<dbReference type="NCBIfam" id="NF003211">
    <property type="entry name" value="PRK04173.1"/>
    <property type="match status" value="1"/>
</dbReference>
<protein>
    <recommendedName>
        <fullName evidence="8">Glycine--tRNA ligase</fullName>
        <ecNumber evidence="8">6.1.1.14</ecNumber>
    </recommendedName>
    <alternativeName>
        <fullName evidence="8">Glycyl-tRNA synthetase</fullName>
        <shortName evidence="8">GlyRS</shortName>
    </alternativeName>
</protein>
<proteinExistence type="inferred from homology"/>
<dbReference type="GO" id="GO:0070062">
    <property type="term" value="C:extracellular exosome"/>
    <property type="evidence" value="ECO:0007669"/>
    <property type="project" value="UniProtKB-ARBA"/>
</dbReference>
<dbReference type="SUPFAM" id="SSF55681">
    <property type="entry name" value="Class II aaRS and biotin synthetases"/>
    <property type="match status" value="1"/>
</dbReference>
<dbReference type="InterPro" id="IPR004154">
    <property type="entry name" value="Anticodon-bd"/>
</dbReference>
<dbReference type="PANTHER" id="PTHR10745">
    <property type="entry name" value="GLYCYL-TRNA SYNTHETASE/DNA POLYMERASE SUBUNIT GAMMA-2"/>
    <property type="match status" value="1"/>
</dbReference>
<sequence>MAVEKTMDKIVALCKSRGFVFPGSDIYGGLANSWDYGPLGVEFKNNVKKAWWKKFVQESPYNVGVDCAILMNPQVWVASGHVGGFSDPLMDCKECKARFRADKLVEDHMTENGAEVASADGWTNEQLMEYITKNNIVCPKCGKLNYTEIRKFNLMFKTFQGITEDSSSEIFLRPETAQGIFVNFKNVQRSSRKKVPFGIAQIGKSFRNEITPGNFTFRTREFEQMELEFFCKPGTDLEWFGFWKDYCWNFLMNLGVNKDNLRIRDHGQEELSFYSNATSDIEYLFPFGWGELWGIADRTDYDLNKHAEHSGTDMTYMDPTTNEKYVPYVIEPSLGADRVTLAFLVDAYDEEELEGGDVRTVLHLHPALAPYKAAVLPLSKKLSEKADEVYSLLAKNFNIEYDETGSIGKRYRRQDEIGTPFCITVDFETENDGCVTIRHRDSMTQERVKIEELNDFIAKSLEF</sequence>
<dbReference type="GO" id="GO:1990742">
    <property type="term" value="C:microvesicle"/>
    <property type="evidence" value="ECO:0007669"/>
    <property type="project" value="UniProtKB-ARBA"/>
</dbReference>
<feature type="binding site" evidence="8">
    <location>
        <begin position="207"/>
        <end position="209"/>
    </location>
    <ligand>
        <name>ATP</name>
        <dbReference type="ChEBI" id="CHEBI:30616"/>
    </ligand>
</feature>
<dbReference type="Pfam" id="PF00587">
    <property type="entry name" value="tRNA-synt_2b"/>
    <property type="match status" value="1"/>
</dbReference>
<feature type="binding site" evidence="8">
    <location>
        <begin position="331"/>
        <end position="335"/>
    </location>
    <ligand>
        <name>substrate</name>
    </ligand>
</feature>
<dbReference type="HAMAP" id="MF_00253_B">
    <property type="entry name" value="Gly_tRNA_synth_B"/>
    <property type="match status" value="1"/>
</dbReference>
<evidence type="ECO:0000256" key="8">
    <source>
        <dbReference type="HAMAP-Rule" id="MF_00253"/>
    </source>
</evidence>
<dbReference type="EMBL" id="JACOOQ010000020">
    <property type="protein sequence ID" value="MBC5640984.1"/>
    <property type="molecule type" value="Genomic_DNA"/>
</dbReference>
<feature type="binding site" evidence="8">
    <location>
        <begin position="335"/>
        <end position="338"/>
    </location>
    <ligand>
        <name>ATP</name>
        <dbReference type="ChEBI" id="CHEBI:30616"/>
    </ligand>
</feature>
<gene>
    <name evidence="8" type="primary">glyQS</name>
    <name evidence="10" type="ORF">H8R92_11265</name>
</gene>
<dbReference type="GO" id="GO:0015966">
    <property type="term" value="P:diadenosine tetraphosphate biosynthetic process"/>
    <property type="evidence" value="ECO:0007669"/>
    <property type="project" value="UniProtKB-ARBA"/>
</dbReference>
<keyword evidence="6 8" id="KW-0648">Protein biosynthesis</keyword>
<dbReference type="AlphaFoldDB" id="A0A8I0AEM8"/>
<name>A0A8I0AEM8_9CLOT</name>
<evidence type="ECO:0000256" key="2">
    <source>
        <dbReference type="ARBA" id="ARBA00022490"/>
    </source>
</evidence>
<comment type="catalytic activity">
    <reaction evidence="8">
        <text>tRNA(Gly) + glycine + ATP = glycyl-tRNA(Gly) + AMP + diphosphate</text>
        <dbReference type="Rhea" id="RHEA:16013"/>
        <dbReference type="Rhea" id="RHEA-COMP:9664"/>
        <dbReference type="Rhea" id="RHEA-COMP:9683"/>
        <dbReference type="ChEBI" id="CHEBI:30616"/>
        <dbReference type="ChEBI" id="CHEBI:33019"/>
        <dbReference type="ChEBI" id="CHEBI:57305"/>
        <dbReference type="ChEBI" id="CHEBI:78442"/>
        <dbReference type="ChEBI" id="CHEBI:78522"/>
        <dbReference type="ChEBI" id="CHEBI:456215"/>
        <dbReference type="EC" id="6.1.1.14"/>
    </reaction>
</comment>
<keyword evidence="2 8" id="KW-0963">Cytoplasm</keyword>
<dbReference type="NCBIfam" id="TIGR00389">
    <property type="entry name" value="glyS_dimeric"/>
    <property type="match status" value="1"/>
</dbReference>
<comment type="subunit">
    <text evidence="8">Homodimer.</text>
</comment>
<evidence type="ECO:0000256" key="6">
    <source>
        <dbReference type="ARBA" id="ARBA00022917"/>
    </source>
</evidence>
<dbReference type="GO" id="GO:0004081">
    <property type="term" value="F:bis(5'-nucleosyl)-tetraphosphatase (asymmetrical) activity"/>
    <property type="evidence" value="ECO:0007669"/>
    <property type="project" value="UniProtKB-ARBA"/>
</dbReference>
<dbReference type="PRINTS" id="PR01043">
    <property type="entry name" value="TRNASYNTHGLY"/>
</dbReference>
<comment type="similarity">
    <text evidence="1 8">Belongs to the class-II aminoacyl-tRNA synthetase family.</text>
</comment>
<evidence type="ECO:0000313" key="11">
    <source>
        <dbReference type="Proteomes" id="UP000662088"/>
    </source>
</evidence>
<keyword evidence="3 8" id="KW-0436">Ligase</keyword>
<evidence type="ECO:0000256" key="4">
    <source>
        <dbReference type="ARBA" id="ARBA00022741"/>
    </source>
</evidence>
<evidence type="ECO:0000256" key="1">
    <source>
        <dbReference type="ARBA" id="ARBA00008226"/>
    </source>
</evidence>
<keyword evidence="5 8" id="KW-0067">ATP-binding</keyword>
<accession>A0A8I0AEM8</accession>
<dbReference type="GO" id="GO:0006426">
    <property type="term" value="P:glycyl-tRNA aminoacylation"/>
    <property type="evidence" value="ECO:0007669"/>
    <property type="project" value="UniProtKB-UniRule"/>
</dbReference>
<dbReference type="PROSITE" id="PS50862">
    <property type="entry name" value="AA_TRNA_LIGASE_II"/>
    <property type="match status" value="1"/>
</dbReference>
<feature type="binding site" evidence="8">
    <location>
        <begin position="222"/>
        <end position="226"/>
    </location>
    <ligand>
        <name>substrate</name>
    </ligand>
</feature>
<dbReference type="GO" id="GO:0004820">
    <property type="term" value="F:glycine-tRNA ligase activity"/>
    <property type="evidence" value="ECO:0007669"/>
    <property type="project" value="UniProtKB-UniRule"/>
</dbReference>
<dbReference type="FunFam" id="3.40.50.800:FF:000002">
    <property type="entry name" value="Glycine--tRNA ligase"/>
    <property type="match status" value="1"/>
</dbReference>
<dbReference type="InterPro" id="IPR033731">
    <property type="entry name" value="GlyRS-like_core"/>
</dbReference>
<dbReference type="CDD" id="cd00774">
    <property type="entry name" value="GlyRS-like_core"/>
    <property type="match status" value="1"/>
</dbReference>
<feature type="binding site" evidence="8">
    <location>
        <begin position="217"/>
        <end position="222"/>
    </location>
    <ligand>
        <name>ATP</name>
        <dbReference type="ChEBI" id="CHEBI:30616"/>
    </ligand>
</feature>
<feature type="binding site" evidence="8">
    <location>
        <position position="175"/>
    </location>
    <ligand>
        <name>substrate</name>
    </ligand>
</feature>
<keyword evidence="7 8" id="KW-0030">Aminoacyl-tRNA synthetase</keyword>
<dbReference type="Pfam" id="PF03129">
    <property type="entry name" value="HGTP_anticodon"/>
    <property type="match status" value="1"/>
</dbReference>
<keyword evidence="4 8" id="KW-0547">Nucleotide-binding</keyword>
<evidence type="ECO:0000256" key="7">
    <source>
        <dbReference type="ARBA" id="ARBA00023146"/>
    </source>
</evidence>
<keyword evidence="11" id="KW-1185">Reference proteome</keyword>
<evidence type="ECO:0000256" key="5">
    <source>
        <dbReference type="ARBA" id="ARBA00022840"/>
    </source>
</evidence>
<dbReference type="InterPro" id="IPR036621">
    <property type="entry name" value="Anticodon-bd_dom_sf"/>
</dbReference>
<evidence type="ECO:0000256" key="3">
    <source>
        <dbReference type="ARBA" id="ARBA00022598"/>
    </source>
</evidence>
<dbReference type="EC" id="6.1.1.14" evidence="8"/>
<feature type="binding site" evidence="8">
    <location>
        <position position="100"/>
    </location>
    <ligand>
        <name>substrate</name>
    </ligand>
</feature>
<dbReference type="InterPro" id="IPR027031">
    <property type="entry name" value="Gly-tRNA_synthase/POLG2"/>
</dbReference>
<dbReference type="CDD" id="cd00858">
    <property type="entry name" value="GlyRS_anticodon"/>
    <property type="match status" value="1"/>
</dbReference>
<comment type="caution">
    <text evidence="10">The sequence shown here is derived from an EMBL/GenBank/DDBJ whole genome shotgun (WGS) entry which is preliminary data.</text>
</comment>
<organism evidence="10 11">
    <name type="scientific">Clostridium lentum</name>
    <dbReference type="NCBI Taxonomy" id="2763037"/>
    <lineage>
        <taxon>Bacteria</taxon>
        <taxon>Bacillati</taxon>
        <taxon>Bacillota</taxon>
        <taxon>Clostridia</taxon>
        <taxon>Eubacteriales</taxon>
        <taxon>Clostridiaceae</taxon>
        <taxon>Clostridium</taxon>
    </lineage>
</organism>
<feature type="domain" description="Aminoacyl-transfer RNA synthetases class-II family profile" evidence="9">
    <location>
        <begin position="155"/>
        <end position="370"/>
    </location>
</feature>
<dbReference type="GO" id="GO:0005829">
    <property type="term" value="C:cytosol"/>
    <property type="evidence" value="ECO:0007669"/>
    <property type="project" value="UniProtKB-ARBA"/>
</dbReference>
<feature type="binding site" evidence="8">
    <location>
        <begin position="291"/>
        <end position="292"/>
    </location>
    <ligand>
        <name>ATP</name>
        <dbReference type="ChEBI" id="CHEBI:30616"/>
    </ligand>
</feature>
<dbReference type="InterPro" id="IPR006195">
    <property type="entry name" value="aa-tRNA-synth_II"/>
</dbReference>
<evidence type="ECO:0000259" key="9">
    <source>
        <dbReference type="PROSITE" id="PS50862"/>
    </source>
</evidence>
<dbReference type="InterPro" id="IPR002315">
    <property type="entry name" value="tRNA-synt_gly"/>
</dbReference>
<dbReference type="InterPro" id="IPR002314">
    <property type="entry name" value="aa-tRNA-synt_IIb"/>
</dbReference>
<evidence type="ECO:0000313" key="10">
    <source>
        <dbReference type="EMBL" id="MBC5640984.1"/>
    </source>
</evidence>
<dbReference type="InterPro" id="IPR045864">
    <property type="entry name" value="aa-tRNA-synth_II/BPL/LPL"/>
</dbReference>
<dbReference type="GO" id="GO:0016740">
    <property type="term" value="F:transferase activity"/>
    <property type="evidence" value="ECO:0007669"/>
    <property type="project" value="UniProtKB-ARBA"/>
</dbReference>
<dbReference type="GO" id="GO:0005524">
    <property type="term" value="F:ATP binding"/>
    <property type="evidence" value="ECO:0007669"/>
    <property type="project" value="UniProtKB-UniRule"/>
</dbReference>
<dbReference type="GO" id="GO:0140096">
    <property type="term" value="F:catalytic activity, acting on a protein"/>
    <property type="evidence" value="ECO:0007669"/>
    <property type="project" value="UniProtKB-ARBA"/>
</dbReference>